<dbReference type="PANTHER" id="PTHR46889">
    <property type="entry name" value="TRANSPOSASE INSF FOR INSERTION SEQUENCE IS3B-RELATED"/>
    <property type="match status" value="1"/>
</dbReference>
<evidence type="ECO:0000313" key="3">
    <source>
        <dbReference type="EMBL" id="AYC28663.1"/>
    </source>
</evidence>
<evidence type="ECO:0000259" key="2">
    <source>
        <dbReference type="PROSITE" id="PS50994"/>
    </source>
</evidence>
<gene>
    <name evidence="3" type="ORF">D3873_01790</name>
    <name evidence="4" type="ORF">D3873_02335</name>
    <name evidence="5" type="ORF">D3873_02965</name>
    <name evidence="6" type="ORF">D3873_08300</name>
</gene>
<dbReference type="EMBL" id="CP032418">
    <property type="protein sequence ID" value="AYC28764.1"/>
    <property type="molecule type" value="Genomic_DNA"/>
</dbReference>
<dbReference type="AlphaFoldDB" id="A0A385YT67"/>
<protein>
    <submittedName>
        <fullName evidence="3">IS3 family transposase</fullName>
    </submittedName>
</protein>
<dbReference type="InterPro" id="IPR050900">
    <property type="entry name" value="Transposase_IS3/IS150/IS904"/>
</dbReference>
<dbReference type="SUPFAM" id="SSF53098">
    <property type="entry name" value="Ribonuclease H-like"/>
    <property type="match status" value="1"/>
</dbReference>
<comment type="function">
    <text evidence="1">Involved in the transposition of the insertion sequence.</text>
</comment>
<keyword evidence="7" id="KW-1185">Reference proteome</keyword>
<reference evidence="3" key="1">
    <citation type="submission" date="2018-09" db="EMBL/GenBank/DDBJ databases">
        <authorList>
            <person name="Parvin R."/>
            <person name="Begum J.A."/>
            <person name="Chowdhury E.H."/>
            <person name="Islam M.R."/>
            <person name="Harder T."/>
        </authorList>
    </citation>
    <scope>NUCLEOTIDE SEQUENCE</scope>
    <source>
        <strain evidence="3">K2R23-3</strain>
    </source>
</reference>
<dbReference type="Proteomes" id="UP000265725">
    <property type="component" value="Chromosome"/>
</dbReference>
<dbReference type="GO" id="GO:0015074">
    <property type="term" value="P:DNA integration"/>
    <property type="evidence" value="ECO:0007669"/>
    <property type="project" value="InterPro"/>
</dbReference>
<dbReference type="InterPro" id="IPR025948">
    <property type="entry name" value="HTH-like_dom"/>
</dbReference>
<evidence type="ECO:0000256" key="1">
    <source>
        <dbReference type="ARBA" id="ARBA00002286"/>
    </source>
</evidence>
<dbReference type="PANTHER" id="PTHR46889:SF5">
    <property type="entry name" value="INTEGRASE PROTEIN"/>
    <property type="match status" value="1"/>
</dbReference>
<evidence type="ECO:0000313" key="5">
    <source>
        <dbReference type="EMBL" id="AYC28881.1"/>
    </source>
</evidence>
<evidence type="ECO:0000313" key="7">
    <source>
        <dbReference type="Proteomes" id="UP000265725"/>
    </source>
</evidence>
<dbReference type="GO" id="GO:0003676">
    <property type="term" value="F:nucleic acid binding"/>
    <property type="evidence" value="ECO:0007669"/>
    <property type="project" value="InterPro"/>
</dbReference>
<dbReference type="KEGG" id="paek:D3873_08300"/>
<dbReference type="Pfam" id="PF00665">
    <property type="entry name" value="rve"/>
    <property type="match status" value="1"/>
</dbReference>
<dbReference type="NCBIfam" id="NF033516">
    <property type="entry name" value="transpos_IS3"/>
    <property type="match status" value="1"/>
</dbReference>
<dbReference type="InterPro" id="IPR036397">
    <property type="entry name" value="RNaseH_sf"/>
</dbReference>
<organism evidence="3 7">
    <name type="scientific">Paenisporosarcina cavernae</name>
    <dbReference type="NCBI Taxonomy" id="2320858"/>
    <lineage>
        <taxon>Bacteria</taxon>
        <taxon>Bacillati</taxon>
        <taxon>Bacillota</taxon>
        <taxon>Bacilli</taxon>
        <taxon>Bacillales</taxon>
        <taxon>Caryophanaceae</taxon>
        <taxon>Paenisporosarcina</taxon>
    </lineage>
</organism>
<dbReference type="KEGG" id="paek:D3873_01790"/>
<dbReference type="EMBL" id="CP032418">
    <property type="protein sequence ID" value="AYC28881.1"/>
    <property type="molecule type" value="Genomic_DNA"/>
</dbReference>
<dbReference type="InterPro" id="IPR012337">
    <property type="entry name" value="RNaseH-like_sf"/>
</dbReference>
<dbReference type="EMBL" id="CP032418">
    <property type="protein sequence ID" value="AYC28663.1"/>
    <property type="molecule type" value="Genomic_DNA"/>
</dbReference>
<dbReference type="KEGG" id="paek:D3873_02335"/>
<dbReference type="KEGG" id="paek:D3873_02965"/>
<dbReference type="InterPro" id="IPR048020">
    <property type="entry name" value="Transpos_IS3"/>
</dbReference>
<name>A0A385YT67_9BACL</name>
<feature type="domain" description="Integrase catalytic" evidence="2">
    <location>
        <begin position="142"/>
        <end position="306"/>
    </location>
</feature>
<evidence type="ECO:0000313" key="4">
    <source>
        <dbReference type="EMBL" id="AYC28764.1"/>
    </source>
</evidence>
<proteinExistence type="predicted"/>
<evidence type="ECO:0000313" key="6">
    <source>
        <dbReference type="EMBL" id="AYC29894.1"/>
    </source>
</evidence>
<dbReference type="Gene3D" id="3.30.420.10">
    <property type="entry name" value="Ribonuclease H-like superfamily/Ribonuclease H"/>
    <property type="match status" value="1"/>
</dbReference>
<reference evidence="7" key="2">
    <citation type="submission" date="2018-09" db="EMBL/GenBank/DDBJ databases">
        <authorList>
            <person name="Zhu H."/>
        </authorList>
    </citation>
    <scope>NUCLEOTIDE SEQUENCE [LARGE SCALE GENOMIC DNA]</scope>
    <source>
        <strain evidence="7">K2R23-3</strain>
    </source>
</reference>
<dbReference type="Pfam" id="PF13276">
    <property type="entry name" value="HTH_21"/>
    <property type="match status" value="1"/>
</dbReference>
<dbReference type="OrthoDB" id="9781005at2"/>
<sequence>MEKRDSSFKKENGFSGEVKYYEEKCLYVTNYKGFLSIVELCLMVGISRSGYYKWMKNSHKERKAEKDKTLLNKMLSIYNTHAGTLGNERMKNELEKAGIKVSVKRIARMRRDYHMPLKTSHNWKQKSKPHAIIGNLLNRNFKAKRPGIKLCIDITYLEVERPYRHFLYLCAIKDLCHGEVVAYSISDTMTTSMVLQAVDQLLEKGLMEKNAILHSDQGSQFTSARYLNYLYQNSITPSMSRRGNCWDNACIESFFGKLKVEMPCFIIPKTDEEMIKAVENYISYYNNVRPQLKSKKTPKELLLEMAS</sequence>
<dbReference type="InterPro" id="IPR001584">
    <property type="entry name" value="Integrase_cat-core"/>
</dbReference>
<dbReference type="EMBL" id="CP032418">
    <property type="protein sequence ID" value="AYC29894.1"/>
    <property type="molecule type" value="Genomic_DNA"/>
</dbReference>
<dbReference type="Pfam" id="PF13333">
    <property type="entry name" value="rve_2"/>
    <property type="match status" value="1"/>
</dbReference>
<accession>A0A385YT67</accession>
<dbReference type="PROSITE" id="PS50994">
    <property type="entry name" value="INTEGRASE"/>
    <property type="match status" value="1"/>
</dbReference>